<evidence type="ECO:0000313" key="2">
    <source>
        <dbReference type="EMBL" id="AJH00018.1"/>
    </source>
</evidence>
<dbReference type="CDD" id="cd04301">
    <property type="entry name" value="NAT_SF"/>
    <property type="match status" value="1"/>
</dbReference>
<dbReference type="EMBL" id="CP010086">
    <property type="protein sequence ID" value="AJH00018.1"/>
    <property type="molecule type" value="Genomic_DNA"/>
</dbReference>
<dbReference type="GO" id="GO:0016747">
    <property type="term" value="F:acyltransferase activity, transferring groups other than amino-acyl groups"/>
    <property type="evidence" value="ECO:0007669"/>
    <property type="project" value="InterPro"/>
</dbReference>
<dbReference type="PANTHER" id="PTHR31143">
    <property type="match status" value="1"/>
</dbReference>
<dbReference type="SUPFAM" id="SSF55729">
    <property type="entry name" value="Acyl-CoA N-acyltransferases (Nat)"/>
    <property type="match status" value="1"/>
</dbReference>
<dbReference type="InterPro" id="IPR000182">
    <property type="entry name" value="GNAT_dom"/>
</dbReference>
<dbReference type="AlphaFoldDB" id="A0A0B5QPT3"/>
<dbReference type="KEGG" id="cbei:LF65_03459"/>
<evidence type="ECO:0000259" key="1">
    <source>
        <dbReference type="PROSITE" id="PS51186"/>
    </source>
</evidence>
<sequence>MLIRFQGNDSILDSKPFTDDEVQFNLLHLVRESESPYLFTNKNRSIIIGQSALKYPAWIWTENNITNDDIKELKKDFTELYKDVDILAFVAKPDIAILLAEHYSKVKHKNYSVSLQMESFQCPSVIEAKQINGQLRQARINDINIISEFLSGFVCDCFGKETTSEEQLEIAKMYIESKNLYIWECDSKIISMANIAHNSQRNVRINGVYTIPDMRGKGFGAKIVSELCKIILSEHKTPVLYTDLRNPASNKAYKNVGFTECGKVTQISFNFESNGL</sequence>
<accession>A0A0B5QPT3</accession>
<dbReference type="OrthoDB" id="3174529at2"/>
<gene>
    <name evidence="2" type="ORF">LF65_03459</name>
</gene>
<evidence type="ECO:0000313" key="3">
    <source>
        <dbReference type="Proteomes" id="UP000031866"/>
    </source>
</evidence>
<dbReference type="InterPro" id="IPR027365">
    <property type="entry name" value="GNAT_acetyltra_YdfB-like"/>
</dbReference>
<feature type="domain" description="N-acetyltransferase" evidence="1">
    <location>
        <begin position="133"/>
        <end position="276"/>
    </location>
</feature>
<protein>
    <submittedName>
        <fullName evidence="2">GCN5 family acetyltransferase</fullName>
    </submittedName>
</protein>
<dbReference type="Gene3D" id="3.40.630.30">
    <property type="match status" value="1"/>
</dbReference>
<dbReference type="InterPro" id="IPR016181">
    <property type="entry name" value="Acyl_CoA_acyltransferase"/>
</dbReference>
<dbReference type="RefSeq" id="WP_041897509.1">
    <property type="nucleotide sequence ID" value="NZ_CP010086.2"/>
</dbReference>
<reference evidence="3" key="1">
    <citation type="submission" date="2014-12" db="EMBL/GenBank/DDBJ databases">
        <title>Genome sequence of Clostridium beijerinckii strain 59B.</title>
        <authorList>
            <person name="Little G.T."/>
            <person name="Minton N.P."/>
        </authorList>
    </citation>
    <scope>NUCLEOTIDE SEQUENCE [LARGE SCALE GENOMIC DNA]</scope>
    <source>
        <strain evidence="3">59B</strain>
    </source>
</reference>
<name>A0A0B5QPT3_CLOBE</name>
<keyword evidence="2" id="KW-0808">Transferase</keyword>
<dbReference type="PANTHER" id="PTHR31143:SF2">
    <property type="entry name" value="FR47-LIKE DOMAIN-CONTAINING PROTEIN-RELATED"/>
    <property type="match status" value="1"/>
</dbReference>
<organism evidence="2 3">
    <name type="scientific">Clostridium beijerinckii</name>
    <name type="common">Clostridium MP</name>
    <dbReference type="NCBI Taxonomy" id="1520"/>
    <lineage>
        <taxon>Bacteria</taxon>
        <taxon>Bacillati</taxon>
        <taxon>Bacillota</taxon>
        <taxon>Clostridia</taxon>
        <taxon>Eubacteriales</taxon>
        <taxon>Clostridiaceae</taxon>
        <taxon>Clostridium</taxon>
    </lineage>
</organism>
<dbReference type="STRING" id="1520.LF65_03459"/>
<dbReference type="Pfam" id="PF00583">
    <property type="entry name" value="Acetyltransf_1"/>
    <property type="match status" value="1"/>
</dbReference>
<proteinExistence type="predicted"/>
<dbReference type="Proteomes" id="UP000031866">
    <property type="component" value="Chromosome"/>
</dbReference>
<dbReference type="PROSITE" id="PS51186">
    <property type="entry name" value="GNAT"/>
    <property type="match status" value="1"/>
</dbReference>